<accession>A0A2U2EE16</accession>
<comment type="caution">
    <text evidence="2">The sequence shown here is derived from an EMBL/GenBank/DDBJ whole genome shotgun (WGS) entry which is preliminary data.</text>
</comment>
<proteinExistence type="predicted"/>
<protein>
    <recommendedName>
        <fullName evidence="1">Restriction endonuclease type IV Mrr domain-containing protein</fullName>
    </recommendedName>
</protein>
<dbReference type="SUPFAM" id="SSF52980">
    <property type="entry name" value="Restriction endonuclease-like"/>
    <property type="match status" value="1"/>
</dbReference>
<dbReference type="AlphaFoldDB" id="A0A2U2EE16"/>
<feature type="domain" description="Restriction endonuclease type IV Mrr" evidence="1">
    <location>
        <begin position="139"/>
        <end position="248"/>
    </location>
</feature>
<gene>
    <name evidence="2" type="ORF">LD38_14315</name>
</gene>
<dbReference type="EMBL" id="JRFS01000036">
    <property type="protein sequence ID" value="PWE82741.1"/>
    <property type="molecule type" value="Genomic_DNA"/>
</dbReference>
<dbReference type="Gene3D" id="3.40.50.10140">
    <property type="entry name" value="Toll/interleukin-1 receptor homology (TIR) domain"/>
    <property type="match status" value="1"/>
</dbReference>
<dbReference type="GO" id="GO:0009307">
    <property type="term" value="P:DNA restriction-modification system"/>
    <property type="evidence" value="ECO:0007669"/>
    <property type="project" value="InterPro"/>
</dbReference>
<name>A0A2U2EE16_9FIRM</name>
<dbReference type="SUPFAM" id="SSF52200">
    <property type="entry name" value="Toll/Interleukin receptor TIR domain"/>
    <property type="match status" value="1"/>
</dbReference>
<dbReference type="Pfam" id="PF04471">
    <property type="entry name" value="Mrr_cat"/>
    <property type="match status" value="1"/>
</dbReference>
<evidence type="ECO:0000313" key="3">
    <source>
        <dbReference type="Proteomes" id="UP000245905"/>
    </source>
</evidence>
<organism evidence="2 3">
    <name type="scientific">Agathobacter rectalis</name>
    <dbReference type="NCBI Taxonomy" id="39491"/>
    <lineage>
        <taxon>Bacteria</taxon>
        <taxon>Bacillati</taxon>
        <taxon>Bacillota</taxon>
        <taxon>Clostridia</taxon>
        <taxon>Lachnospirales</taxon>
        <taxon>Lachnospiraceae</taxon>
        <taxon>Agathobacter</taxon>
    </lineage>
</organism>
<dbReference type="InterPro" id="IPR007560">
    <property type="entry name" value="Restrct_endonuc_IV_Mrr"/>
</dbReference>
<dbReference type="RefSeq" id="WP_109258636.1">
    <property type="nucleotide sequence ID" value="NZ_JRFS01000036.1"/>
</dbReference>
<evidence type="ECO:0000313" key="2">
    <source>
        <dbReference type="EMBL" id="PWE82741.1"/>
    </source>
</evidence>
<reference evidence="2 3" key="1">
    <citation type="submission" date="2014-09" db="EMBL/GenBank/DDBJ databases">
        <title>Butyrate-producing bacteria isolated from human gut.</title>
        <authorList>
            <person name="Zhang Q."/>
            <person name="Zhao L."/>
        </authorList>
    </citation>
    <scope>NUCLEOTIDE SEQUENCE [LARGE SCALE GENOMIC DNA]</scope>
    <source>
        <strain evidence="2 3">R22</strain>
    </source>
</reference>
<dbReference type="Proteomes" id="UP000245905">
    <property type="component" value="Unassembled WGS sequence"/>
</dbReference>
<dbReference type="GO" id="GO:0003677">
    <property type="term" value="F:DNA binding"/>
    <property type="evidence" value="ECO:0007669"/>
    <property type="project" value="InterPro"/>
</dbReference>
<evidence type="ECO:0000259" key="1">
    <source>
        <dbReference type="Pfam" id="PF04471"/>
    </source>
</evidence>
<sequence>MGTSVSLKKKVYLCYSYSNSMYINSLCEKINKEGFQTITDGTELMPGEMILSVSESIKKCDYFVLIISDEFGEHMREEYHTALIYGMDVMVFIKSELYREEGINNEFKDRLVTLWENETELSMKVIATMEGVRYKYPVRGYQLEALVEDLFKFYGCDTKRTAYTQDSNHDIYAEKNGKKFFIEVKAVRSKIISKSSIVNTTVVADLMSLKDDEYFVLVTANMIPDLIKEYIRTKDKFLVIDISELLYLVQDNEELKYRLLSLVEFTTEDIELKEPEEFLRLLDVVEDETLDSLIDDNEKIKQLLQEVKDWEQDKKTSTEYEKFCTKVLKILFSNDLTLWREQQKSNDDLYRFDLICKIKDDVTSAFWKFIEEYFRSKYIIFEFKNYKDVITQKEIYTTEKYLYAKALRCVAIIVSCNGSDENAKKAIKGTLRENGKLILNLSNRDIVNMLEYELNGNLASEYLYNVLDEMLIELEK</sequence>
<dbReference type="InterPro" id="IPR011335">
    <property type="entry name" value="Restrct_endonuc-II-like"/>
</dbReference>
<dbReference type="InterPro" id="IPR035897">
    <property type="entry name" value="Toll_tir_struct_dom_sf"/>
</dbReference>
<dbReference type="GO" id="GO:0004519">
    <property type="term" value="F:endonuclease activity"/>
    <property type="evidence" value="ECO:0007669"/>
    <property type="project" value="InterPro"/>
</dbReference>